<feature type="transmembrane region" description="Helical" evidence="21">
    <location>
        <begin position="191"/>
        <end position="209"/>
    </location>
</feature>
<evidence type="ECO:0000256" key="12">
    <source>
        <dbReference type="ARBA" id="ARBA00023306"/>
    </source>
</evidence>
<dbReference type="Pfam" id="PF01098">
    <property type="entry name" value="FTSW_RODA_SPOVE"/>
    <property type="match status" value="1"/>
</dbReference>
<proteinExistence type="inferred from homology"/>
<keyword evidence="11 21" id="KW-0472">Membrane</keyword>
<evidence type="ECO:0000256" key="1">
    <source>
        <dbReference type="ARBA" id="ARBA00004651"/>
    </source>
</evidence>
<evidence type="ECO:0000256" key="4">
    <source>
        <dbReference type="ARBA" id="ARBA00022618"/>
    </source>
</evidence>
<feature type="transmembrane region" description="Helical" evidence="21">
    <location>
        <begin position="109"/>
        <end position="131"/>
    </location>
</feature>
<dbReference type="PANTHER" id="PTHR30474:SF2">
    <property type="entry name" value="PEPTIDOGLYCAN GLYCOSYLTRANSFERASE FTSW-RELATED"/>
    <property type="match status" value="1"/>
</dbReference>
<evidence type="ECO:0000256" key="3">
    <source>
        <dbReference type="ARBA" id="ARBA00022475"/>
    </source>
</evidence>
<dbReference type="GO" id="GO:0071555">
    <property type="term" value="P:cell wall organization"/>
    <property type="evidence" value="ECO:0007669"/>
    <property type="project" value="UniProtKB-KW"/>
</dbReference>
<dbReference type="AlphaFoldDB" id="A0A0G2A898"/>
<dbReference type="GO" id="GO:0008360">
    <property type="term" value="P:regulation of cell shape"/>
    <property type="evidence" value="ECO:0007669"/>
    <property type="project" value="UniProtKB-KW"/>
</dbReference>
<dbReference type="GO" id="GO:0005886">
    <property type="term" value="C:plasma membrane"/>
    <property type="evidence" value="ECO:0007669"/>
    <property type="project" value="UniProtKB-SubCell"/>
</dbReference>
<evidence type="ECO:0000256" key="13">
    <source>
        <dbReference type="ARBA" id="ARBA00023316"/>
    </source>
</evidence>
<evidence type="ECO:0000256" key="2">
    <source>
        <dbReference type="ARBA" id="ARBA00004752"/>
    </source>
</evidence>
<feature type="transmembrane region" description="Helical" evidence="21">
    <location>
        <begin position="168"/>
        <end position="184"/>
    </location>
</feature>
<evidence type="ECO:0000256" key="15">
    <source>
        <dbReference type="ARBA" id="ARBA00033270"/>
    </source>
</evidence>
<comment type="subcellular location">
    <subcellularLocation>
        <location evidence="1">Cell membrane</location>
        <topology evidence="1">Multi-pass membrane protein</topology>
    </subcellularLocation>
</comment>
<evidence type="ECO:0000256" key="19">
    <source>
        <dbReference type="ARBA" id="ARBA00044770"/>
    </source>
</evidence>
<keyword evidence="6" id="KW-0808">Transferase</keyword>
<evidence type="ECO:0000256" key="5">
    <source>
        <dbReference type="ARBA" id="ARBA00022676"/>
    </source>
</evidence>
<dbReference type="GO" id="GO:0015648">
    <property type="term" value="F:lipid-linked peptidoglycan transporter activity"/>
    <property type="evidence" value="ECO:0007669"/>
    <property type="project" value="TreeGrafter"/>
</dbReference>
<dbReference type="NCBIfam" id="TIGR02614">
    <property type="entry name" value="ftsW"/>
    <property type="match status" value="1"/>
</dbReference>
<keyword evidence="7 21" id="KW-0812">Transmembrane</keyword>
<evidence type="ECO:0000256" key="10">
    <source>
        <dbReference type="ARBA" id="ARBA00022989"/>
    </source>
</evidence>
<evidence type="ECO:0000256" key="18">
    <source>
        <dbReference type="ARBA" id="ARBA00041418"/>
    </source>
</evidence>
<dbReference type="PROSITE" id="PS00428">
    <property type="entry name" value="FTSW_RODA_SPOVE"/>
    <property type="match status" value="1"/>
</dbReference>
<comment type="caution">
    <text evidence="22">The sequence shown here is derived from an EMBL/GenBank/DDBJ whole genome shotgun (WGS) entry which is preliminary data.</text>
</comment>
<keyword evidence="13" id="KW-0961">Cell wall biogenesis/degradation</keyword>
<keyword evidence="8" id="KW-0133">Cell shape</keyword>
<evidence type="ECO:0000256" key="16">
    <source>
        <dbReference type="ARBA" id="ARBA00038053"/>
    </source>
</evidence>
<feature type="transmembrane region" description="Helical" evidence="21">
    <location>
        <begin position="276"/>
        <end position="297"/>
    </location>
</feature>
<evidence type="ECO:0000256" key="21">
    <source>
        <dbReference type="SAM" id="Phobius"/>
    </source>
</evidence>
<evidence type="ECO:0000256" key="8">
    <source>
        <dbReference type="ARBA" id="ARBA00022960"/>
    </source>
</evidence>
<keyword evidence="5" id="KW-0328">Glycosyltransferase</keyword>
<feature type="transmembrane region" description="Helical" evidence="21">
    <location>
        <begin position="309"/>
        <end position="336"/>
    </location>
</feature>
<evidence type="ECO:0000256" key="17">
    <source>
        <dbReference type="ARBA" id="ARBA00041185"/>
    </source>
</evidence>
<evidence type="ECO:0000313" key="23">
    <source>
        <dbReference type="Proteomes" id="UP000034846"/>
    </source>
</evidence>
<comment type="catalytic activity">
    <reaction evidence="20">
        <text>[GlcNAc-(1-&gt;4)-Mur2Ac(oyl-L-Ala-gamma-D-Glu-L-Lys-D-Ala-D-Ala)](n)-di-trans,octa-cis-undecaprenyl diphosphate + beta-D-GlcNAc-(1-&gt;4)-Mur2Ac(oyl-L-Ala-gamma-D-Glu-L-Lys-D-Ala-D-Ala)-di-trans,octa-cis-undecaprenyl diphosphate = [GlcNAc-(1-&gt;4)-Mur2Ac(oyl-L-Ala-gamma-D-Glu-L-Lys-D-Ala-D-Ala)](n+1)-di-trans,octa-cis-undecaprenyl diphosphate + di-trans,octa-cis-undecaprenyl diphosphate + H(+)</text>
        <dbReference type="Rhea" id="RHEA:23708"/>
        <dbReference type="Rhea" id="RHEA-COMP:9602"/>
        <dbReference type="Rhea" id="RHEA-COMP:9603"/>
        <dbReference type="ChEBI" id="CHEBI:15378"/>
        <dbReference type="ChEBI" id="CHEBI:58405"/>
        <dbReference type="ChEBI" id="CHEBI:60033"/>
        <dbReference type="ChEBI" id="CHEBI:78435"/>
        <dbReference type="EC" id="2.4.99.28"/>
    </reaction>
</comment>
<evidence type="ECO:0000256" key="11">
    <source>
        <dbReference type="ARBA" id="ARBA00023136"/>
    </source>
</evidence>
<gene>
    <name evidence="22" type="ORF">UY72_C0068G0003</name>
</gene>
<evidence type="ECO:0000313" key="22">
    <source>
        <dbReference type="EMBL" id="KKW28564.1"/>
    </source>
</evidence>
<keyword evidence="9" id="KW-0573">Peptidoglycan synthesis</keyword>
<dbReference type="GO" id="GO:0032153">
    <property type="term" value="C:cell division site"/>
    <property type="evidence" value="ECO:0007669"/>
    <property type="project" value="TreeGrafter"/>
</dbReference>
<accession>A0A0G2A898</accession>
<evidence type="ECO:0000256" key="14">
    <source>
        <dbReference type="ARBA" id="ARBA00032370"/>
    </source>
</evidence>
<dbReference type="InterPro" id="IPR013437">
    <property type="entry name" value="FtsW"/>
</dbReference>
<dbReference type="PANTHER" id="PTHR30474">
    <property type="entry name" value="CELL CYCLE PROTEIN"/>
    <property type="match status" value="1"/>
</dbReference>
<protein>
    <recommendedName>
        <fullName evidence="17">Probable peptidoglycan glycosyltransferase FtsW</fullName>
        <ecNumber evidence="19">2.4.99.28</ecNumber>
    </recommendedName>
    <alternativeName>
        <fullName evidence="18">Cell division protein FtsW</fullName>
    </alternativeName>
    <alternativeName>
        <fullName evidence="15">Cell wall polymerase</fullName>
    </alternativeName>
    <alternativeName>
        <fullName evidence="14">Peptidoglycan polymerase</fullName>
    </alternativeName>
</protein>
<dbReference type="InterPro" id="IPR001182">
    <property type="entry name" value="FtsW/RodA"/>
</dbReference>
<sequence length="372" mass="39909">MEKGGVLAGDRTFLALVTAVAVLGLVVLASASGPQGFVRFDDAYYFLKHQVIFGLLPGIIGLVVTSRIPYTLYRKLAGYMLIASVVLLTLVFIPGIGADFGTSHTWISLGTFSMQPSELVKLTFLFYLAAWMEKRGEHELGDVSSGLLPFMTVLGVIMMLLILQPDTGTMGIIVAMALAVYFVAGAPMRYFVAFGALGSFLFWLLVKLSPYRAARFMTFLHPELDPQGVGYHINQALLAVGSGGIFGRGYGHSLQKFQYLPEVAGDSIFAVLAEEMGFFMTSAMLVLYVAMLLRGLAIADEAPDAFGRYLVVGIMAWLGVQAFVNIGAMVGILPITGVPLPFVSYGGTALAIGLTAIGIVLNVSMHHAKREG</sequence>
<dbReference type="GO" id="GO:0009252">
    <property type="term" value="P:peptidoglycan biosynthetic process"/>
    <property type="evidence" value="ECO:0007669"/>
    <property type="project" value="UniProtKB-KW"/>
</dbReference>
<keyword evidence="4 22" id="KW-0132">Cell division</keyword>
<feature type="transmembrane region" description="Helical" evidence="21">
    <location>
        <begin position="76"/>
        <end position="97"/>
    </location>
</feature>
<dbReference type="EMBL" id="LCRD01000068">
    <property type="protein sequence ID" value="KKW28564.1"/>
    <property type="molecule type" value="Genomic_DNA"/>
</dbReference>
<feature type="transmembrane region" description="Helical" evidence="21">
    <location>
        <begin position="143"/>
        <end position="162"/>
    </location>
</feature>
<keyword evidence="3" id="KW-1003">Cell membrane</keyword>
<feature type="transmembrane region" description="Helical" evidence="21">
    <location>
        <begin position="342"/>
        <end position="363"/>
    </location>
</feature>
<comment type="similarity">
    <text evidence="16">Belongs to the SEDS family. FtsW subfamily.</text>
</comment>
<evidence type="ECO:0000256" key="20">
    <source>
        <dbReference type="ARBA" id="ARBA00049902"/>
    </source>
</evidence>
<dbReference type="Proteomes" id="UP000034846">
    <property type="component" value="Unassembled WGS sequence"/>
</dbReference>
<feature type="transmembrane region" description="Helical" evidence="21">
    <location>
        <begin position="43"/>
        <end position="64"/>
    </location>
</feature>
<dbReference type="EC" id="2.4.99.28" evidence="19"/>
<dbReference type="InterPro" id="IPR018365">
    <property type="entry name" value="Cell_cycle_FtsW-rel_CS"/>
</dbReference>
<evidence type="ECO:0000256" key="9">
    <source>
        <dbReference type="ARBA" id="ARBA00022984"/>
    </source>
</evidence>
<comment type="pathway">
    <text evidence="2">Cell wall biogenesis; peptidoglycan biosynthesis.</text>
</comment>
<keyword evidence="10 21" id="KW-1133">Transmembrane helix</keyword>
<evidence type="ECO:0000256" key="6">
    <source>
        <dbReference type="ARBA" id="ARBA00022679"/>
    </source>
</evidence>
<keyword evidence="12" id="KW-0131">Cell cycle</keyword>
<organism evidence="22 23">
    <name type="scientific">Candidatus Uhrbacteria bacterium GW2011_GWD2_52_7</name>
    <dbReference type="NCBI Taxonomy" id="1618989"/>
    <lineage>
        <taxon>Bacteria</taxon>
        <taxon>Candidatus Uhriibacteriota</taxon>
    </lineage>
</organism>
<name>A0A0G2A898_9BACT</name>
<dbReference type="GO" id="GO:0008955">
    <property type="term" value="F:peptidoglycan glycosyltransferase activity"/>
    <property type="evidence" value="ECO:0007669"/>
    <property type="project" value="UniProtKB-EC"/>
</dbReference>
<dbReference type="GO" id="GO:0051301">
    <property type="term" value="P:cell division"/>
    <property type="evidence" value="ECO:0007669"/>
    <property type="project" value="UniProtKB-KW"/>
</dbReference>
<feature type="transmembrane region" description="Helical" evidence="21">
    <location>
        <begin position="12"/>
        <end position="31"/>
    </location>
</feature>
<reference evidence="22 23" key="1">
    <citation type="journal article" date="2015" name="Nature">
        <title>rRNA introns, odd ribosomes, and small enigmatic genomes across a large radiation of phyla.</title>
        <authorList>
            <person name="Brown C.T."/>
            <person name="Hug L.A."/>
            <person name="Thomas B.C."/>
            <person name="Sharon I."/>
            <person name="Castelle C.J."/>
            <person name="Singh A."/>
            <person name="Wilkins M.J."/>
            <person name="Williams K.H."/>
            <person name="Banfield J.F."/>
        </authorList>
    </citation>
    <scope>NUCLEOTIDE SEQUENCE [LARGE SCALE GENOMIC DNA]</scope>
</reference>
<evidence type="ECO:0000256" key="7">
    <source>
        <dbReference type="ARBA" id="ARBA00022692"/>
    </source>
</evidence>